<keyword evidence="2" id="KW-1185">Reference proteome</keyword>
<accession>A0ABR8BYW2</accession>
<evidence type="ECO:0000313" key="2">
    <source>
        <dbReference type="Proteomes" id="UP000606721"/>
    </source>
</evidence>
<comment type="caution">
    <text evidence="1">The sequence shown here is derived from an EMBL/GenBank/DDBJ whole genome shotgun (WGS) entry which is preliminary data.</text>
</comment>
<dbReference type="RefSeq" id="WP_027404144.1">
    <property type="nucleotide sequence ID" value="NZ_JACJQT010000052.1"/>
</dbReference>
<dbReference type="EMBL" id="JACJQT010000052">
    <property type="protein sequence ID" value="MBD2280118.1"/>
    <property type="molecule type" value="Genomic_DNA"/>
</dbReference>
<gene>
    <name evidence="1" type="ORF">H6F99_18075</name>
</gene>
<organism evidence="1 2">
    <name type="scientific">Aphanizomenon flos-aquae FACHB-1040</name>
    <dbReference type="NCBI Taxonomy" id="2692887"/>
    <lineage>
        <taxon>Bacteria</taxon>
        <taxon>Bacillati</taxon>
        <taxon>Cyanobacteriota</taxon>
        <taxon>Cyanophyceae</taxon>
        <taxon>Nostocales</taxon>
        <taxon>Aphanizomenonaceae</taxon>
        <taxon>Aphanizomenon</taxon>
    </lineage>
</organism>
<proteinExistence type="predicted"/>
<sequence>MNTSIELPSGKILNITRFIALIPNNNNIDSDYQLILEGYPHPINLEPSDAQNLKIILQSNLDKNTPTSTHKSTWNQQEQLQKNQKAMSILAERIAQHKNMSDEESLQQQEFFEELKKIVDSQRPLGQKLYSEL</sequence>
<name>A0ABR8BYW2_APHFL</name>
<protein>
    <submittedName>
        <fullName evidence="1">Uncharacterized protein</fullName>
    </submittedName>
</protein>
<evidence type="ECO:0000313" key="1">
    <source>
        <dbReference type="EMBL" id="MBD2280118.1"/>
    </source>
</evidence>
<dbReference type="Proteomes" id="UP000606721">
    <property type="component" value="Unassembled WGS sequence"/>
</dbReference>
<reference evidence="1 2" key="1">
    <citation type="journal article" date="2020" name="ISME J.">
        <title>Comparative genomics reveals insights into cyanobacterial evolution and habitat adaptation.</title>
        <authorList>
            <person name="Chen M.Y."/>
            <person name="Teng W.K."/>
            <person name="Zhao L."/>
            <person name="Hu C.X."/>
            <person name="Zhou Y.K."/>
            <person name="Han B.P."/>
            <person name="Song L.R."/>
            <person name="Shu W.S."/>
        </authorList>
    </citation>
    <scope>NUCLEOTIDE SEQUENCE [LARGE SCALE GENOMIC DNA]</scope>
    <source>
        <strain evidence="1 2">FACHB-1040</strain>
    </source>
</reference>